<evidence type="ECO:0008006" key="3">
    <source>
        <dbReference type="Google" id="ProtNLM"/>
    </source>
</evidence>
<reference evidence="1" key="1">
    <citation type="journal article" date="2023" name="Nat. Commun.">
        <title>Diploid and tetraploid genomes of Acorus and the evolution of monocots.</title>
        <authorList>
            <person name="Ma L."/>
            <person name="Liu K.W."/>
            <person name="Li Z."/>
            <person name="Hsiao Y.Y."/>
            <person name="Qi Y."/>
            <person name="Fu T."/>
            <person name="Tang G.D."/>
            <person name="Zhang D."/>
            <person name="Sun W.H."/>
            <person name="Liu D.K."/>
            <person name="Li Y."/>
            <person name="Chen G.Z."/>
            <person name="Liu X.D."/>
            <person name="Liao X.Y."/>
            <person name="Jiang Y.T."/>
            <person name="Yu X."/>
            <person name="Hao Y."/>
            <person name="Huang J."/>
            <person name="Zhao X.W."/>
            <person name="Ke S."/>
            <person name="Chen Y.Y."/>
            <person name="Wu W.L."/>
            <person name="Hsu J.L."/>
            <person name="Lin Y.F."/>
            <person name="Huang M.D."/>
            <person name="Li C.Y."/>
            <person name="Huang L."/>
            <person name="Wang Z.W."/>
            <person name="Zhao X."/>
            <person name="Zhong W.Y."/>
            <person name="Peng D.H."/>
            <person name="Ahmad S."/>
            <person name="Lan S."/>
            <person name="Zhang J.S."/>
            <person name="Tsai W.C."/>
            <person name="Van de Peer Y."/>
            <person name="Liu Z.J."/>
        </authorList>
    </citation>
    <scope>NUCLEOTIDE SEQUENCE</scope>
    <source>
        <strain evidence="1">SCP</strain>
    </source>
</reference>
<reference evidence="1" key="2">
    <citation type="submission" date="2023-06" db="EMBL/GenBank/DDBJ databases">
        <authorList>
            <person name="Ma L."/>
            <person name="Liu K.-W."/>
            <person name="Li Z."/>
            <person name="Hsiao Y.-Y."/>
            <person name="Qi Y."/>
            <person name="Fu T."/>
            <person name="Tang G."/>
            <person name="Zhang D."/>
            <person name="Sun W.-H."/>
            <person name="Liu D.-K."/>
            <person name="Li Y."/>
            <person name="Chen G.-Z."/>
            <person name="Liu X.-D."/>
            <person name="Liao X.-Y."/>
            <person name="Jiang Y.-T."/>
            <person name="Yu X."/>
            <person name="Hao Y."/>
            <person name="Huang J."/>
            <person name="Zhao X.-W."/>
            <person name="Ke S."/>
            <person name="Chen Y.-Y."/>
            <person name="Wu W.-L."/>
            <person name="Hsu J.-L."/>
            <person name="Lin Y.-F."/>
            <person name="Huang M.-D."/>
            <person name="Li C.-Y."/>
            <person name="Huang L."/>
            <person name="Wang Z.-W."/>
            <person name="Zhao X."/>
            <person name="Zhong W.-Y."/>
            <person name="Peng D.-H."/>
            <person name="Ahmad S."/>
            <person name="Lan S."/>
            <person name="Zhang J.-S."/>
            <person name="Tsai W.-C."/>
            <person name="Van De Peer Y."/>
            <person name="Liu Z.-J."/>
        </authorList>
    </citation>
    <scope>NUCLEOTIDE SEQUENCE</scope>
    <source>
        <strain evidence="1">SCP</strain>
        <tissue evidence="1">Leaves</tissue>
    </source>
</reference>
<dbReference type="AlphaFoldDB" id="A0AAV9BL60"/>
<gene>
    <name evidence="1" type="ORF">QJS04_geneDACA020839</name>
</gene>
<keyword evidence="2" id="KW-1185">Reference proteome</keyword>
<dbReference type="InterPro" id="IPR036691">
    <property type="entry name" value="Endo/exonu/phosph_ase_sf"/>
</dbReference>
<name>A0AAV9BL60_ACOGR</name>
<sequence length="187" mass="21833">MLSGVYGPHDDSEREALWSELSMIRTTWDVPWCVVGDFNVTRFASDRNREAPNTTAMHRFSEWIDNEGLLDLPLSNQAFTWNIEEIIHANWGQPAGILEGAKRLAYKLRRLKRCLMAWSGLARRKRVETKAHSMEGIAWLDGEEILFEEALITDRVVAHFQDQYKKDRSWRPTWADQELSKVTEELR</sequence>
<dbReference type="SUPFAM" id="SSF56219">
    <property type="entry name" value="DNase I-like"/>
    <property type="match status" value="1"/>
</dbReference>
<proteinExistence type="predicted"/>
<dbReference type="EMBL" id="JAUJYN010000002">
    <property type="protein sequence ID" value="KAK1277142.1"/>
    <property type="molecule type" value="Genomic_DNA"/>
</dbReference>
<dbReference type="Proteomes" id="UP001179952">
    <property type="component" value="Unassembled WGS sequence"/>
</dbReference>
<accession>A0AAV9BL60</accession>
<protein>
    <recommendedName>
        <fullName evidence="3">Exo_endo_phos domain-containing protein</fullName>
    </recommendedName>
</protein>
<evidence type="ECO:0000313" key="1">
    <source>
        <dbReference type="EMBL" id="KAK1277142.1"/>
    </source>
</evidence>
<organism evidence="1 2">
    <name type="scientific">Acorus gramineus</name>
    <name type="common">Dwarf sweet flag</name>
    <dbReference type="NCBI Taxonomy" id="55184"/>
    <lineage>
        <taxon>Eukaryota</taxon>
        <taxon>Viridiplantae</taxon>
        <taxon>Streptophyta</taxon>
        <taxon>Embryophyta</taxon>
        <taxon>Tracheophyta</taxon>
        <taxon>Spermatophyta</taxon>
        <taxon>Magnoliopsida</taxon>
        <taxon>Liliopsida</taxon>
        <taxon>Acoraceae</taxon>
        <taxon>Acorus</taxon>
    </lineage>
</organism>
<evidence type="ECO:0000313" key="2">
    <source>
        <dbReference type="Proteomes" id="UP001179952"/>
    </source>
</evidence>
<dbReference type="Gene3D" id="3.60.10.10">
    <property type="entry name" value="Endonuclease/exonuclease/phosphatase"/>
    <property type="match status" value="1"/>
</dbReference>
<comment type="caution">
    <text evidence="1">The sequence shown here is derived from an EMBL/GenBank/DDBJ whole genome shotgun (WGS) entry which is preliminary data.</text>
</comment>